<dbReference type="Proteomes" id="UP001497457">
    <property type="component" value="Chromosome 34rd"/>
</dbReference>
<accession>A0ABC9DLE3</accession>
<dbReference type="EMBL" id="OZ075144">
    <property type="protein sequence ID" value="CAL5040683.1"/>
    <property type="molecule type" value="Genomic_DNA"/>
</dbReference>
<organism evidence="2 3">
    <name type="scientific">Urochloa decumbens</name>
    <dbReference type="NCBI Taxonomy" id="240449"/>
    <lineage>
        <taxon>Eukaryota</taxon>
        <taxon>Viridiplantae</taxon>
        <taxon>Streptophyta</taxon>
        <taxon>Embryophyta</taxon>
        <taxon>Tracheophyta</taxon>
        <taxon>Spermatophyta</taxon>
        <taxon>Magnoliopsida</taxon>
        <taxon>Liliopsida</taxon>
        <taxon>Poales</taxon>
        <taxon>Poaceae</taxon>
        <taxon>PACMAD clade</taxon>
        <taxon>Panicoideae</taxon>
        <taxon>Panicodae</taxon>
        <taxon>Paniceae</taxon>
        <taxon>Melinidinae</taxon>
        <taxon>Urochloa</taxon>
    </lineage>
</organism>
<reference evidence="2" key="1">
    <citation type="submission" date="2024-10" db="EMBL/GenBank/DDBJ databases">
        <authorList>
            <person name="Ryan C."/>
        </authorList>
    </citation>
    <scope>NUCLEOTIDE SEQUENCE [LARGE SCALE GENOMIC DNA]</scope>
</reference>
<gene>
    <name evidence="2" type="ORF">URODEC1_LOCUS86235</name>
</gene>
<feature type="region of interest" description="Disordered" evidence="1">
    <location>
        <begin position="142"/>
        <end position="166"/>
    </location>
</feature>
<evidence type="ECO:0000256" key="1">
    <source>
        <dbReference type="SAM" id="MobiDB-lite"/>
    </source>
</evidence>
<evidence type="ECO:0000313" key="2">
    <source>
        <dbReference type="EMBL" id="CAL5040683.1"/>
    </source>
</evidence>
<name>A0ABC9DLE3_9POAL</name>
<keyword evidence="3" id="KW-1185">Reference proteome</keyword>
<proteinExistence type="predicted"/>
<protein>
    <submittedName>
        <fullName evidence="2">Uncharacterized protein</fullName>
    </submittedName>
</protein>
<evidence type="ECO:0000313" key="3">
    <source>
        <dbReference type="Proteomes" id="UP001497457"/>
    </source>
</evidence>
<sequence>MAGAEFRSAVRAIFWANLILAGFVATTRPELLLQLPNLKDAPPSTTCAPPPVESYLAACFLHTASFSWPCAEPPFSPSTSGASPSAGEAEAACCPRTRRCRCASGSSSSSPSPTWRPSRCSSAGTAASFSCSRWACSGVSPARSRASSSRPAPPPELRSSTFSLPSPCVASAPGRVGDARPAASPRDASSLHQATVSTLLVRVCVC</sequence>
<dbReference type="AlphaFoldDB" id="A0ABC9DLE3"/>